<sequence>FGWIQIHMVAVQIVYITVDDKKILLDLDNSRTTLNDFRTKFETEQSLRQVVEADINGLRKVLDDLTMQYESLREELVALKKNHEDAMHQLCGQGTGDVSVEMNATPGRDLAKILSDMDIEQQHETQMSQIEQGVTSCGQEVTESNKKEVTKLRHSVQELEIELQSQLSLKLALEKSLGDTKNRYRGQLQQIQEQISNLEAQLAEIWEETECQHQKYIQLSAQYQDIEAAGKVPVTQESDGSRISSSHGGNLGAFGL</sequence>
<evidence type="ECO:0000313" key="6">
    <source>
        <dbReference type="EMBL" id="KAB0338051.1"/>
    </source>
</evidence>
<gene>
    <name evidence="6" type="ORF">E2I00_006469</name>
</gene>
<comment type="caution">
    <text evidence="6">The sequence shown here is derived from an EMBL/GenBank/DDBJ whole genome shotgun (WGS) entry which is preliminary data.</text>
</comment>
<dbReference type="GO" id="GO:0045109">
    <property type="term" value="P:intermediate filament organization"/>
    <property type="evidence" value="ECO:0007669"/>
    <property type="project" value="TreeGrafter"/>
</dbReference>
<evidence type="ECO:0000256" key="1">
    <source>
        <dbReference type="ARBA" id="ARBA00022754"/>
    </source>
</evidence>
<dbReference type="Proteomes" id="UP000437017">
    <property type="component" value="Unassembled WGS sequence"/>
</dbReference>
<feature type="coiled-coil region" evidence="3">
    <location>
        <begin position="181"/>
        <end position="208"/>
    </location>
</feature>
<dbReference type="InterPro" id="IPR039008">
    <property type="entry name" value="IF_rod_dom"/>
</dbReference>
<dbReference type="Gene3D" id="1.20.5.170">
    <property type="match status" value="1"/>
</dbReference>
<reference evidence="6 7" key="1">
    <citation type="journal article" date="2019" name="PLoS ONE">
        <title>Genomic analyses reveal an absence of contemporary introgressive admixture between fin whales and blue whales, despite known hybrids.</title>
        <authorList>
            <person name="Westbury M.V."/>
            <person name="Petersen B."/>
            <person name="Lorenzen E.D."/>
        </authorList>
    </citation>
    <scope>NUCLEOTIDE SEQUENCE [LARGE SCALE GENOMIC DNA]</scope>
    <source>
        <strain evidence="6">FinWhale-01</strain>
    </source>
</reference>
<keyword evidence="1" id="KW-0403">Intermediate filament</keyword>
<dbReference type="GO" id="GO:0005198">
    <property type="term" value="F:structural molecule activity"/>
    <property type="evidence" value="ECO:0007669"/>
    <property type="project" value="InterPro"/>
</dbReference>
<keyword evidence="2 3" id="KW-0175">Coiled coil</keyword>
<dbReference type="PROSITE" id="PS51842">
    <property type="entry name" value="IF_ROD_2"/>
    <property type="match status" value="1"/>
</dbReference>
<accession>A0A643ATC8</accession>
<feature type="domain" description="IF rod" evidence="5">
    <location>
        <begin position="1"/>
        <end position="256"/>
    </location>
</feature>
<dbReference type="SMART" id="SM01391">
    <property type="entry name" value="Filament"/>
    <property type="match status" value="1"/>
</dbReference>
<dbReference type="GO" id="GO:0030855">
    <property type="term" value="P:epithelial cell differentiation"/>
    <property type="evidence" value="ECO:0007669"/>
    <property type="project" value="TreeGrafter"/>
</dbReference>
<protein>
    <recommendedName>
        <fullName evidence="5">IF rod domain-containing protein</fullName>
    </recommendedName>
</protein>
<dbReference type="PANTHER" id="PTHR23239">
    <property type="entry name" value="INTERMEDIATE FILAMENT"/>
    <property type="match status" value="1"/>
</dbReference>
<dbReference type="Pfam" id="PF00038">
    <property type="entry name" value="Filament"/>
    <property type="match status" value="1"/>
</dbReference>
<evidence type="ECO:0000259" key="5">
    <source>
        <dbReference type="PROSITE" id="PS51842"/>
    </source>
</evidence>
<feature type="compositionally biased region" description="Polar residues" evidence="4">
    <location>
        <begin position="235"/>
        <end position="248"/>
    </location>
</feature>
<evidence type="ECO:0000256" key="2">
    <source>
        <dbReference type="ARBA" id="ARBA00023054"/>
    </source>
</evidence>
<dbReference type="OrthoDB" id="2441647at2759"/>
<dbReference type="SUPFAM" id="SSF64593">
    <property type="entry name" value="Intermediate filament protein, coiled coil region"/>
    <property type="match status" value="1"/>
</dbReference>
<dbReference type="InterPro" id="IPR002957">
    <property type="entry name" value="Keratin_I"/>
</dbReference>
<dbReference type="EMBL" id="SGJD01045542">
    <property type="protein sequence ID" value="KAB0338051.1"/>
    <property type="molecule type" value="Genomic_DNA"/>
</dbReference>
<evidence type="ECO:0000313" key="7">
    <source>
        <dbReference type="Proteomes" id="UP000437017"/>
    </source>
</evidence>
<proteinExistence type="predicted"/>
<dbReference type="Gene3D" id="1.20.5.1160">
    <property type="entry name" value="Vasodilator-stimulated phosphoprotein"/>
    <property type="match status" value="1"/>
</dbReference>
<feature type="coiled-coil region" evidence="3">
    <location>
        <begin position="55"/>
        <end position="89"/>
    </location>
</feature>
<organism evidence="6 7">
    <name type="scientific">Balaenoptera physalus</name>
    <name type="common">Fin whale</name>
    <name type="synonym">Balaena physalus</name>
    <dbReference type="NCBI Taxonomy" id="9770"/>
    <lineage>
        <taxon>Eukaryota</taxon>
        <taxon>Metazoa</taxon>
        <taxon>Chordata</taxon>
        <taxon>Craniata</taxon>
        <taxon>Vertebrata</taxon>
        <taxon>Euteleostomi</taxon>
        <taxon>Mammalia</taxon>
        <taxon>Eutheria</taxon>
        <taxon>Laurasiatheria</taxon>
        <taxon>Artiodactyla</taxon>
        <taxon>Whippomorpha</taxon>
        <taxon>Cetacea</taxon>
        <taxon>Mysticeti</taxon>
        <taxon>Balaenopteridae</taxon>
        <taxon>Balaenoptera</taxon>
    </lineage>
</organism>
<feature type="region of interest" description="Disordered" evidence="4">
    <location>
        <begin position="234"/>
        <end position="256"/>
    </location>
</feature>
<name>A0A643ATC8_BALPH</name>
<evidence type="ECO:0000256" key="3">
    <source>
        <dbReference type="SAM" id="Coils"/>
    </source>
</evidence>
<dbReference type="AlphaFoldDB" id="A0A643ATC8"/>
<evidence type="ECO:0000256" key="4">
    <source>
        <dbReference type="SAM" id="MobiDB-lite"/>
    </source>
</evidence>
<feature type="non-terminal residue" evidence="6">
    <location>
        <position position="1"/>
    </location>
</feature>
<dbReference type="PANTHER" id="PTHR23239:SF96">
    <property type="entry name" value="KERATIN, TYPE I CYTOSKELETAL 9"/>
    <property type="match status" value="1"/>
</dbReference>
<keyword evidence="7" id="KW-1185">Reference proteome</keyword>
<dbReference type="PRINTS" id="PR01248">
    <property type="entry name" value="TYPE1KERATIN"/>
</dbReference>
<dbReference type="GO" id="GO:0005882">
    <property type="term" value="C:intermediate filament"/>
    <property type="evidence" value="ECO:0007669"/>
    <property type="project" value="UniProtKB-KW"/>
</dbReference>